<feature type="transmembrane region" description="Helical" evidence="1">
    <location>
        <begin position="119"/>
        <end position="139"/>
    </location>
</feature>
<accession>A0A6J6ZWC8</accession>
<keyword evidence="1" id="KW-1133">Transmembrane helix</keyword>
<keyword evidence="1" id="KW-0472">Membrane</keyword>
<evidence type="ECO:0000256" key="1">
    <source>
        <dbReference type="SAM" id="Phobius"/>
    </source>
</evidence>
<evidence type="ECO:0000313" key="2">
    <source>
        <dbReference type="EMBL" id="CAB4824822.1"/>
    </source>
</evidence>
<organism evidence="2">
    <name type="scientific">freshwater metagenome</name>
    <dbReference type="NCBI Taxonomy" id="449393"/>
    <lineage>
        <taxon>unclassified sequences</taxon>
        <taxon>metagenomes</taxon>
        <taxon>ecological metagenomes</taxon>
    </lineage>
</organism>
<gene>
    <name evidence="2" type="ORF">UFOPK3124_01249</name>
</gene>
<reference evidence="2" key="1">
    <citation type="submission" date="2020-05" db="EMBL/GenBank/DDBJ databases">
        <authorList>
            <person name="Chiriac C."/>
            <person name="Salcher M."/>
            <person name="Ghai R."/>
            <person name="Kavagutti S V."/>
        </authorList>
    </citation>
    <scope>NUCLEOTIDE SEQUENCE</scope>
</reference>
<feature type="transmembrane region" description="Helical" evidence="1">
    <location>
        <begin position="50"/>
        <end position="68"/>
    </location>
</feature>
<protein>
    <submittedName>
        <fullName evidence="2">Unannotated protein</fullName>
    </submittedName>
</protein>
<dbReference type="AlphaFoldDB" id="A0A6J6ZWC8"/>
<proteinExistence type="predicted"/>
<sequence>MKKKSVWLHNPTRNPKKTLFTVTKTEISLGDTVLPADEVASCKRVYAKPFYGKINLLMLFALFGWWLYEALNFLIRFQFAFLSELSSETEKEDTNKLKMEFLQFFHLRTSTTDDQQMQLFFLLYISILIYQNLISHIIFRPRIVLTSKSGSVSKAPYFLVRPAKFAKCLGIARKITKKNRR</sequence>
<name>A0A6J6ZWC8_9ZZZZ</name>
<dbReference type="EMBL" id="CAFAAY010000150">
    <property type="protein sequence ID" value="CAB4824822.1"/>
    <property type="molecule type" value="Genomic_DNA"/>
</dbReference>
<keyword evidence="1" id="KW-0812">Transmembrane</keyword>